<reference evidence="1 2" key="1">
    <citation type="journal article" date="2009" name="BMC Genomics">
        <title>Complete genome sequence of the sugarcane nitrogen-fixing endophyte Gluconacetobacter diazotrophicus Pal5.</title>
        <authorList>
            <person name="Bertalan M."/>
            <person name="Albano R."/>
            <person name="Padua V."/>
            <person name="Rouws L."/>
            <person name="Rojas C."/>
            <person name="Hemerly A."/>
            <person name="Teixeira K."/>
            <person name="Schwab S."/>
            <person name="Araujo J."/>
            <person name="Oliveira A."/>
            <person name="Franca L."/>
            <person name="Magalhaes V."/>
            <person name="Alqueres S."/>
            <person name="Cardoso A."/>
            <person name="Almeida W."/>
            <person name="Loureiro M.M."/>
            <person name="Nogueira E."/>
            <person name="Cidade D."/>
            <person name="Oliveira D."/>
            <person name="Simao T."/>
            <person name="Macedo J."/>
            <person name="Valadao A."/>
            <person name="Dreschsel M."/>
            <person name="Freitas F."/>
            <person name="Vidal M."/>
            <person name="Guedes H."/>
            <person name="Rodrigues E."/>
            <person name="Meneses C."/>
            <person name="Brioso P."/>
            <person name="Pozzer L."/>
            <person name="Figueiredo D."/>
            <person name="Montano H."/>
            <person name="Junior J."/>
            <person name="Filho G."/>
            <person name="Flores V."/>
            <person name="Ferreira B."/>
            <person name="Branco A."/>
            <person name="Gonzalez P."/>
            <person name="Guillobel H."/>
            <person name="Lemos M."/>
            <person name="Seibel L."/>
            <person name="Macedo J."/>
            <person name="Alves-Ferreira M."/>
            <person name="Sachetto-Martins G."/>
            <person name="Coelho A."/>
            <person name="Santos E."/>
            <person name="Amaral G."/>
            <person name="Neves A."/>
            <person name="Pacheco A.B."/>
            <person name="Carvalho D."/>
            <person name="Lery L."/>
            <person name="Bisch P."/>
            <person name="Rossle S.C."/>
            <person name="Urmenyi T."/>
            <person name="Kruger W.V."/>
            <person name="Martins O."/>
            <person name="Baldani J.I."/>
            <person name="Ferreira P.C."/>
        </authorList>
    </citation>
    <scope>NUCLEOTIDE SEQUENCE [LARGE SCALE GENOMIC DNA]</scope>
    <source>
        <strain evidence="2">ATCC 49037 / DSM 5601 / CCUG 37298 / CIP 103539 / LMG 7603 / PAl5</strain>
    </source>
</reference>
<evidence type="ECO:0000313" key="1">
    <source>
        <dbReference type="EMBL" id="CAP57534.1"/>
    </source>
</evidence>
<dbReference type="AlphaFoldDB" id="A9H6Q9"/>
<accession>A9H6Q9</accession>
<dbReference type="OrthoDB" id="7289071at2"/>
<keyword evidence="2" id="KW-1185">Reference proteome</keyword>
<dbReference type="KEGG" id="gdi:GDI3591"/>
<proteinExistence type="predicted"/>
<gene>
    <name evidence="1" type="ordered locus">GDI3591</name>
</gene>
<dbReference type="RefSeq" id="WP_012228275.1">
    <property type="nucleotide sequence ID" value="NC_010125.1"/>
</dbReference>
<name>A9H6Q9_GLUDA</name>
<protein>
    <submittedName>
        <fullName evidence="1">Uncharacterized protein</fullName>
    </submittedName>
</protein>
<dbReference type="EMBL" id="AM889285">
    <property type="protein sequence ID" value="CAP57534.1"/>
    <property type="molecule type" value="Genomic_DNA"/>
</dbReference>
<organism evidence="1 2">
    <name type="scientific">Gluconacetobacter diazotrophicus (strain ATCC 49037 / DSM 5601 / CCUG 37298 / CIP 103539 / LMG 7603 / PAl5)</name>
    <dbReference type="NCBI Taxonomy" id="272568"/>
    <lineage>
        <taxon>Bacteria</taxon>
        <taxon>Pseudomonadati</taxon>
        <taxon>Pseudomonadota</taxon>
        <taxon>Alphaproteobacteria</taxon>
        <taxon>Acetobacterales</taxon>
        <taxon>Acetobacteraceae</taxon>
        <taxon>Gluconacetobacter</taxon>
    </lineage>
</organism>
<evidence type="ECO:0000313" key="2">
    <source>
        <dbReference type="Proteomes" id="UP000001176"/>
    </source>
</evidence>
<sequence>MSPERMGAIAAAGFRVQNLATLLIWAGNAAGQTCFEATQERLSHLGFAMQQAGEELFRLSGEITDAADLSGEWSR</sequence>
<dbReference type="Proteomes" id="UP000001176">
    <property type="component" value="Chromosome"/>
</dbReference>